<name>Q8W3A7_ORYSJ</name>
<protein>
    <submittedName>
        <fullName evidence="1">Uncharacterized protein</fullName>
    </submittedName>
</protein>
<dbReference type="Proteomes" id="UP000000763">
    <property type="component" value="Chromosome 3"/>
</dbReference>
<reference evidence="2" key="1">
    <citation type="journal article" date="2005" name="Nature">
        <title>The map-based sequence of the rice genome.</title>
        <authorList>
            <consortium name="International rice genome sequencing project (IRGSP)"/>
            <person name="Matsumoto T."/>
            <person name="Wu J."/>
            <person name="Kanamori H."/>
            <person name="Katayose Y."/>
            <person name="Fujisawa M."/>
            <person name="Namiki N."/>
            <person name="Mizuno H."/>
            <person name="Yamamoto K."/>
            <person name="Antonio B.A."/>
            <person name="Baba T."/>
            <person name="Sakata K."/>
            <person name="Nagamura Y."/>
            <person name="Aoki H."/>
            <person name="Arikawa K."/>
            <person name="Arita K."/>
            <person name="Bito T."/>
            <person name="Chiden Y."/>
            <person name="Fujitsuka N."/>
            <person name="Fukunaka R."/>
            <person name="Hamada M."/>
            <person name="Harada C."/>
            <person name="Hayashi A."/>
            <person name="Hijishita S."/>
            <person name="Honda M."/>
            <person name="Hosokawa S."/>
            <person name="Ichikawa Y."/>
            <person name="Idonuma A."/>
            <person name="Iijima M."/>
            <person name="Ikeda M."/>
            <person name="Ikeno M."/>
            <person name="Ito K."/>
            <person name="Ito S."/>
            <person name="Ito T."/>
            <person name="Ito Y."/>
            <person name="Ito Y."/>
            <person name="Iwabuchi A."/>
            <person name="Kamiya K."/>
            <person name="Karasawa W."/>
            <person name="Kurita K."/>
            <person name="Katagiri S."/>
            <person name="Kikuta A."/>
            <person name="Kobayashi H."/>
            <person name="Kobayashi N."/>
            <person name="Machita K."/>
            <person name="Maehara T."/>
            <person name="Masukawa M."/>
            <person name="Mizubayashi T."/>
            <person name="Mukai Y."/>
            <person name="Nagasaki H."/>
            <person name="Nagata Y."/>
            <person name="Naito S."/>
            <person name="Nakashima M."/>
            <person name="Nakama Y."/>
            <person name="Nakamichi Y."/>
            <person name="Nakamura M."/>
            <person name="Meguro A."/>
            <person name="Negishi M."/>
            <person name="Ohta I."/>
            <person name="Ohta T."/>
            <person name="Okamoto M."/>
            <person name="Ono N."/>
            <person name="Saji S."/>
            <person name="Sakaguchi M."/>
            <person name="Sakai K."/>
            <person name="Shibata M."/>
            <person name="Shimokawa T."/>
            <person name="Song J."/>
            <person name="Takazaki Y."/>
            <person name="Terasawa K."/>
            <person name="Tsugane M."/>
            <person name="Tsuji K."/>
            <person name="Ueda S."/>
            <person name="Waki K."/>
            <person name="Yamagata H."/>
            <person name="Yamamoto M."/>
            <person name="Yamamoto S."/>
            <person name="Yamane H."/>
            <person name="Yoshiki S."/>
            <person name="Yoshihara R."/>
            <person name="Yukawa K."/>
            <person name="Zhong H."/>
            <person name="Yano M."/>
            <person name="Yuan Q."/>
            <person name="Ouyang S."/>
            <person name="Liu J."/>
            <person name="Jones K.M."/>
            <person name="Gansberger K."/>
            <person name="Moffat K."/>
            <person name="Hill J."/>
            <person name="Bera J."/>
            <person name="Fadrosh D."/>
            <person name="Jin S."/>
            <person name="Johri S."/>
            <person name="Kim M."/>
            <person name="Overton L."/>
            <person name="Reardon M."/>
            <person name="Tsitrin T."/>
            <person name="Vuong H."/>
            <person name="Weaver B."/>
            <person name="Ciecko A."/>
            <person name="Tallon L."/>
            <person name="Jackson J."/>
            <person name="Pai G."/>
            <person name="Aken S.V."/>
            <person name="Utterback T."/>
            <person name="Reidmuller S."/>
            <person name="Feldblyum T."/>
            <person name="Hsiao J."/>
            <person name="Zismann V."/>
            <person name="Iobst S."/>
            <person name="de Vazeille A.R."/>
            <person name="Buell C.R."/>
            <person name="Ying K."/>
            <person name="Li Y."/>
            <person name="Lu T."/>
            <person name="Huang Y."/>
            <person name="Zhao Q."/>
            <person name="Feng Q."/>
            <person name="Zhang L."/>
            <person name="Zhu J."/>
            <person name="Weng Q."/>
            <person name="Mu J."/>
            <person name="Lu Y."/>
            <person name="Fan D."/>
            <person name="Liu Y."/>
            <person name="Guan J."/>
            <person name="Zhang Y."/>
            <person name="Yu S."/>
            <person name="Liu X."/>
            <person name="Zhang Y."/>
            <person name="Hong G."/>
            <person name="Han B."/>
            <person name="Choisne N."/>
            <person name="Demange N."/>
            <person name="Orjeda G."/>
            <person name="Samain S."/>
            <person name="Cattolico L."/>
            <person name="Pelletier E."/>
            <person name="Couloux A."/>
            <person name="Segurens B."/>
            <person name="Wincker P."/>
            <person name="D'Hont A."/>
            <person name="Scarpelli C."/>
            <person name="Weissenbach J."/>
            <person name="Salanoubat M."/>
            <person name="Quetier F."/>
            <person name="Yu Y."/>
            <person name="Kim H.R."/>
            <person name="Rambo T."/>
            <person name="Currie J."/>
            <person name="Collura K."/>
            <person name="Luo M."/>
            <person name="Yang T."/>
            <person name="Ammiraju J.S.S."/>
            <person name="Engler F."/>
            <person name="Soderlund C."/>
            <person name="Wing R.A."/>
            <person name="Palmer L.E."/>
            <person name="de la Bastide M."/>
            <person name="Spiegel L."/>
            <person name="Nascimento L."/>
            <person name="Zutavern T."/>
            <person name="O'Shaughnessy A."/>
            <person name="Dike S."/>
            <person name="Dedhia N."/>
            <person name="Preston R."/>
            <person name="Balija V."/>
            <person name="McCombie W.R."/>
            <person name="Chow T."/>
            <person name="Chen H."/>
            <person name="Chung M."/>
            <person name="Chen C."/>
            <person name="Shaw J."/>
            <person name="Wu H."/>
            <person name="Hsiao K."/>
            <person name="Chao Y."/>
            <person name="Chu M."/>
            <person name="Cheng C."/>
            <person name="Hour A."/>
            <person name="Lee P."/>
            <person name="Lin S."/>
            <person name="Lin Y."/>
            <person name="Liou J."/>
            <person name="Liu S."/>
            <person name="Hsing Y."/>
            <person name="Raghuvanshi S."/>
            <person name="Mohanty A."/>
            <person name="Bharti A.K."/>
            <person name="Gaur A."/>
            <person name="Gupta V."/>
            <person name="Kumar D."/>
            <person name="Ravi V."/>
            <person name="Vij S."/>
            <person name="Kapur A."/>
            <person name="Khurana P."/>
            <person name="Khurana P."/>
            <person name="Khurana J.P."/>
            <person name="Tyagi A.K."/>
            <person name="Gaikwad K."/>
            <person name="Singh A."/>
            <person name="Dalal V."/>
            <person name="Srivastava S."/>
            <person name="Dixit A."/>
            <person name="Pal A.K."/>
            <person name="Ghazi I.A."/>
            <person name="Yadav M."/>
            <person name="Pandit A."/>
            <person name="Bhargava A."/>
            <person name="Sureshbabu K."/>
            <person name="Batra K."/>
            <person name="Sharma T.R."/>
            <person name="Mohapatra T."/>
            <person name="Singh N.K."/>
            <person name="Messing J."/>
            <person name="Nelson A.B."/>
            <person name="Fuks G."/>
            <person name="Kavchok S."/>
            <person name="Keizer G."/>
            <person name="Linton E."/>
            <person name="Llaca V."/>
            <person name="Song R."/>
            <person name="Tanyolac B."/>
            <person name="Young S."/>
            <person name="Ho-Il K."/>
            <person name="Hahn J.H."/>
            <person name="Sangsakoo G."/>
            <person name="Vanavichit A."/>
            <person name="de Mattos Luiz.A.T."/>
            <person name="Zimmer P.D."/>
            <person name="Malone G."/>
            <person name="Dellagostin O."/>
            <person name="de Oliveira A.C."/>
            <person name="Bevan M."/>
            <person name="Bancroft I."/>
            <person name="Minx P."/>
            <person name="Cordum H."/>
            <person name="Wilson R."/>
            <person name="Cheng Z."/>
            <person name="Jin W."/>
            <person name="Jiang J."/>
            <person name="Leong S.A."/>
            <person name="Iwama H."/>
            <person name="Gojobori T."/>
            <person name="Itoh T."/>
            <person name="Niimura Y."/>
            <person name="Fujii Y."/>
            <person name="Habara T."/>
            <person name="Sakai H."/>
            <person name="Sato Y."/>
            <person name="Wilson G."/>
            <person name="Kumar K."/>
            <person name="McCouch S."/>
            <person name="Juretic N."/>
            <person name="Hoen D."/>
            <person name="Wright S."/>
            <person name="Bruskiewich R."/>
            <person name="Bureau T."/>
            <person name="Miyao A."/>
            <person name="Hirochika H."/>
            <person name="Nishikawa T."/>
            <person name="Kadowaki K."/>
            <person name="Sugiura M."/>
            <person name="Burr B."/>
            <person name="Sasaki T."/>
        </authorList>
    </citation>
    <scope>NUCLEOTIDE SEQUENCE [LARGE SCALE GENOMIC DNA]</scope>
    <source>
        <strain evidence="2">cv. Nipponbare</strain>
    </source>
</reference>
<organism evidence="1 2">
    <name type="scientific">Oryza sativa subsp. japonica</name>
    <name type="common">Rice</name>
    <dbReference type="NCBI Taxonomy" id="39947"/>
    <lineage>
        <taxon>Eukaryota</taxon>
        <taxon>Viridiplantae</taxon>
        <taxon>Streptophyta</taxon>
        <taxon>Embryophyta</taxon>
        <taxon>Tracheophyta</taxon>
        <taxon>Spermatophyta</taxon>
        <taxon>Magnoliopsida</taxon>
        <taxon>Liliopsida</taxon>
        <taxon>Poales</taxon>
        <taxon>Poaceae</taxon>
        <taxon>BOP clade</taxon>
        <taxon>Oryzoideae</taxon>
        <taxon>Oryzeae</taxon>
        <taxon>Oryzinae</taxon>
        <taxon>Oryza</taxon>
        <taxon>Oryza sativa</taxon>
    </lineage>
</organism>
<accession>Q8W3A7</accession>
<dbReference type="AlphaFoldDB" id="Q8W3A7"/>
<evidence type="ECO:0000313" key="1">
    <source>
        <dbReference type="EMBL" id="AAL58255.1"/>
    </source>
</evidence>
<dbReference type="EMBL" id="AC084762">
    <property type="protein sequence ID" value="AAL58255.1"/>
    <property type="molecule type" value="Genomic_DNA"/>
</dbReference>
<sequence>MGAVEPTPVRLGAEPRTLKPLDYLGEHVPRIGHSFVVADLLVMRVGAGAEDNASNRSPAPALVIIFIRLHCSMSRADMAECAAMSPYVCCQLT</sequence>
<gene>
    <name evidence="1" type="primary">OSJNBa0013O08.16</name>
</gene>
<evidence type="ECO:0000313" key="2">
    <source>
        <dbReference type="Proteomes" id="UP000000763"/>
    </source>
</evidence>
<proteinExistence type="predicted"/>
<reference evidence="2" key="2">
    <citation type="journal article" date="2008" name="Nucleic Acids Res.">
        <title>The rice annotation project database (RAP-DB): 2008 update.</title>
        <authorList>
            <consortium name="The rice annotation project (RAP)"/>
        </authorList>
    </citation>
    <scope>GENOME REANNOTATION</scope>
    <source>
        <strain evidence="2">cv. Nipponbare</strain>
    </source>
</reference>